<evidence type="ECO:0000256" key="2">
    <source>
        <dbReference type="ARBA" id="ARBA00010350"/>
    </source>
</evidence>
<keyword evidence="3 6" id="KW-0812">Transmembrane</keyword>
<dbReference type="Proteomes" id="UP000767327">
    <property type="component" value="Unassembled WGS sequence"/>
</dbReference>
<dbReference type="Pfam" id="PF01027">
    <property type="entry name" value="Bax1-I"/>
    <property type="match status" value="1"/>
</dbReference>
<feature type="transmembrane region" description="Helical" evidence="6">
    <location>
        <begin position="61"/>
        <end position="85"/>
    </location>
</feature>
<accession>A0A971CY46</accession>
<feature type="transmembrane region" description="Helical" evidence="6">
    <location>
        <begin position="91"/>
        <end position="109"/>
    </location>
</feature>
<evidence type="ECO:0000256" key="4">
    <source>
        <dbReference type="ARBA" id="ARBA00022989"/>
    </source>
</evidence>
<dbReference type="AlphaFoldDB" id="A0A971CY46"/>
<dbReference type="InterPro" id="IPR006214">
    <property type="entry name" value="Bax_inhibitor_1-related"/>
</dbReference>
<gene>
    <name evidence="8" type="ORF">GXW98_02540</name>
</gene>
<protein>
    <submittedName>
        <fullName evidence="8">Bax inhibitor-1/YccA family protein</fullName>
    </submittedName>
</protein>
<feature type="compositionally biased region" description="Polar residues" evidence="7">
    <location>
        <begin position="8"/>
        <end position="20"/>
    </location>
</feature>
<feature type="transmembrane region" description="Helical" evidence="6">
    <location>
        <begin position="202"/>
        <end position="221"/>
    </location>
</feature>
<dbReference type="PANTHER" id="PTHR23291">
    <property type="entry name" value="BAX INHIBITOR-RELATED"/>
    <property type="match status" value="1"/>
</dbReference>
<evidence type="ECO:0000313" key="9">
    <source>
        <dbReference type="Proteomes" id="UP000767327"/>
    </source>
</evidence>
<sequence length="270" mass="29318">MSFGRQPQGYQGQSYQDEANQQQYGQQPFAQQSSIDAQAAYSYDSVQQASRTSITKAYGEMALGLVVTAAVALVTQVTGALQAYMSATGTLGWMILAIVQVGLAISLGARIMKIKPSTARLMFYGYAALMGFTLSSIFWAYDASTIIITLGFCAAFYFALTMFALTTKINMLKAGPILLVGLVVLIISQVVLMFLAPSATTLRVIAGIGVVLFALMTVYDAQRTKALFAQFASQGPEMIKRISILCALNLYLDFVNLFLYLLQLFGSNNR</sequence>
<name>A0A971CY46_9BIFI</name>
<evidence type="ECO:0000256" key="5">
    <source>
        <dbReference type="ARBA" id="ARBA00023136"/>
    </source>
</evidence>
<comment type="subcellular location">
    <subcellularLocation>
        <location evidence="1">Membrane</location>
        <topology evidence="1">Multi-pass membrane protein</topology>
    </subcellularLocation>
</comment>
<organism evidence="8 9">
    <name type="scientific">Bifidobacterium crudilactis</name>
    <dbReference type="NCBI Taxonomy" id="327277"/>
    <lineage>
        <taxon>Bacteria</taxon>
        <taxon>Bacillati</taxon>
        <taxon>Actinomycetota</taxon>
        <taxon>Actinomycetes</taxon>
        <taxon>Bifidobacteriales</taxon>
        <taxon>Bifidobacteriaceae</taxon>
        <taxon>Bifidobacterium</taxon>
    </lineage>
</organism>
<reference evidence="8" key="1">
    <citation type="journal article" date="2020" name="Biotechnol. Biofuels">
        <title>New insights from the biogas microbiome by comprehensive genome-resolved metagenomics of nearly 1600 species originating from multiple anaerobic digesters.</title>
        <authorList>
            <person name="Campanaro S."/>
            <person name="Treu L."/>
            <person name="Rodriguez-R L.M."/>
            <person name="Kovalovszki A."/>
            <person name="Ziels R.M."/>
            <person name="Maus I."/>
            <person name="Zhu X."/>
            <person name="Kougias P.G."/>
            <person name="Basile A."/>
            <person name="Luo G."/>
            <person name="Schluter A."/>
            <person name="Konstantinidis K.T."/>
            <person name="Angelidaki I."/>
        </authorList>
    </citation>
    <scope>NUCLEOTIDE SEQUENCE</scope>
    <source>
        <strain evidence="8">AS01afH2WH_6</strain>
    </source>
</reference>
<dbReference type="GO" id="GO:0005886">
    <property type="term" value="C:plasma membrane"/>
    <property type="evidence" value="ECO:0007669"/>
    <property type="project" value="TreeGrafter"/>
</dbReference>
<dbReference type="PANTHER" id="PTHR23291:SF50">
    <property type="entry name" value="PROTEIN LIFEGUARD 4"/>
    <property type="match status" value="1"/>
</dbReference>
<dbReference type="RefSeq" id="WP_273172811.1">
    <property type="nucleotide sequence ID" value="NZ_CP181270.1"/>
</dbReference>
<comment type="caution">
    <text evidence="8">The sequence shown here is derived from an EMBL/GenBank/DDBJ whole genome shotgun (WGS) entry which is preliminary data.</text>
</comment>
<evidence type="ECO:0000256" key="1">
    <source>
        <dbReference type="ARBA" id="ARBA00004141"/>
    </source>
</evidence>
<evidence type="ECO:0000313" key="8">
    <source>
        <dbReference type="EMBL" id="NLT79150.1"/>
    </source>
</evidence>
<feature type="transmembrane region" description="Helical" evidence="6">
    <location>
        <begin position="121"/>
        <end position="140"/>
    </location>
</feature>
<reference evidence="8" key="2">
    <citation type="submission" date="2020-01" db="EMBL/GenBank/DDBJ databases">
        <authorList>
            <person name="Campanaro S."/>
        </authorList>
    </citation>
    <scope>NUCLEOTIDE SEQUENCE</scope>
    <source>
        <strain evidence="8">AS01afH2WH_6</strain>
    </source>
</reference>
<dbReference type="CDD" id="cd10432">
    <property type="entry name" value="BI-1-like_bacterial"/>
    <property type="match status" value="1"/>
</dbReference>
<proteinExistence type="inferred from homology"/>
<keyword evidence="4 6" id="KW-1133">Transmembrane helix</keyword>
<feature type="transmembrane region" description="Helical" evidence="6">
    <location>
        <begin position="146"/>
        <end position="165"/>
    </location>
</feature>
<feature type="transmembrane region" description="Helical" evidence="6">
    <location>
        <begin position="177"/>
        <end position="196"/>
    </location>
</feature>
<feature type="region of interest" description="Disordered" evidence="7">
    <location>
        <begin position="1"/>
        <end position="23"/>
    </location>
</feature>
<keyword evidence="5 6" id="KW-0472">Membrane</keyword>
<evidence type="ECO:0000256" key="7">
    <source>
        <dbReference type="SAM" id="MobiDB-lite"/>
    </source>
</evidence>
<evidence type="ECO:0000256" key="6">
    <source>
        <dbReference type="RuleBase" id="RU004379"/>
    </source>
</evidence>
<evidence type="ECO:0000256" key="3">
    <source>
        <dbReference type="ARBA" id="ARBA00022692"/>
    </source>
</evidence>
<feature type="transmembrane region" description="Helical" evidence="6">
    <location>
        <begin position="242"/>
        <end position="262"/>
    </location>
</feature>
<comment type="similarity">
    <text evidence="2 6">Belongs to the BI1 family.</text>
</comment>
<dbReference type="EMBL" id="JAAXZR010000009">
    <property type="protein sequence ID" value="NLT79150.1"/>
    <property type="molecule type" value="Genomic_DNA"/>
</dbReference>